<feature type="transmembrane region" description="Helical" evidence="6">
    <location>
        <begin position="20"/>
        <end position="42"/>
    </location>
</feature>
<evidence type="ECO:0000256" key="4">
    <source>
        <dbReference type="ARBA" id="ARBA00022989"/>
    </source>
</evidence>
<comment type="subcellular location">
    <subcellularLocation>
        <location evidence="1">Cell membrane</location>
        <topology evidence="1">Multi-pass membrane protein</topology>
    </subcellularLocation>
</comment>
<evidence type="ECO:0000313" key="7">
    <source>
        <dbReference type="EMBL" id="SNR75160.1"/>
    </source>
</evidence>
<feature type="transmembrane region" description="Helical" evidence="6">
    <location>
        <begin position="48"/>
        <end position="67"/>
    </location>
</feature>
<feature type="transmembrane region" description="Helical" evidence="6">
    <location>
        <begin position="333"/>
        <end position="352"/>
    </location>
</feature>
<keyword evidence="3 6" id="KW-0812">Transmembrane</keyword>
<dbReference type="InterPro" id="IPR036259">
    <property type="entry name" value="MFS_trans_sf"/>
</dbReference>
<feature type="transmembrane region" description="Helical" evidence="6">
    <location>
        <begin position="237"/>
        <end position="260"/>
    </location>
</feature>
<evidence type="ECO:0000313" key="8">
    <source>
        <dbReference type="Proteomes" id="UP000198417"/>
    </source>
</evidence>
<reference evidence="7 8" key="1">
    <citation type="submission" date="2017-06" db="EMBL/GenBank/DDBJ databases">
        <authorList>
            <person name="Kim H.J."/>
            <person name="Triplett B.A."/>
        </authorList>
    </citation>
    <scope>NUCLEOTIDE SEQUENCE [LARGE SCALE GENOMIC DNA]</scope>
    <source>
        <strain evidence="7 8">DSM 29052</strain>
    </source>
</reference>
<keyword evidence="8" id="KW-1185">Reference proteome</keyword>
<dbReference type="OrthoDB" id="145388at2"/>
<organism evidence="7 8">
    <name type="scientific">Puniceibacterium sediminis</name>
    <dbReference type="NCBI Taxonomy" id="1608407"/>
    <lineage>
        <taxon>Bacteria</taxon>
        <taxon>Pseudomonadati</taxon>
        <taxon>Pseudomonadota</taxon>
        <taxon>Alphaproteobacteria</taxon>
        <taxon>Rhodobacterales</taxon>
        <taxon>Paracoccaceae</taxon>
        <taxon>Puniceibacterium</taxon>
    </lineage>
</organism>
<dbReference type="PANTHER" id="PTHR23513">
    <property type="entry name" value="INTEGRAL MEMBRANE EFFLUX PROTEIN-RELATED"/>
    <property type="match status" value="1"/>
</dbReference>
<evidence type="ECO:0000256" key="6">
    <source>
        <dbReference type="SAM" id="Phobius"/>
    </source>
</evidence>
<feature type="transmembrane region" description="Helical" evidence="6">
    <location>
        <begin position="396"/>
        <end position="416"/>
    </location>
</feature>
<dbReference type="EMBL" id="FZNN01000020">
    <property type="protein sequence ID" value="SNR75160.1"/>
    <property type="molecule type" value="Genomic_DNA"/>
</dbReference>
<dbReference type="PANTHER" id="PTHR23513:SF11">
    <property type="entry name" value="STAPHYLOFERRIN A TRANSPORTER"/>
    <property type="match status" value="1"/>
</dbReference>
<keyword evidence="4 6" id="KW-1133">Transmembrane helix</keyword>
<evidence type="ECO:0000256" key="3">
    <source>
        <dbReference type="ARBA" id="ARBA00022692"/>
    </source>
</evidence>
<dbReference type="AlphaFoldDB" id="A0A238YVT6"/>
<feature type="transmembrane region" description="Helical" evidence="6">
    <location>
        <begin position="87"/>
        <end position="106"/>
    </location>
</feature>
<evidence type="ECO:0000256" key="2">
    <source>
        <dbReference type="ARBA" id="ARBA00022475"/>
    </source>
</evidence>
<feature type="transmembrane region" description="Helical" evidence="6">
    <location>
        <begin position="118"/>
        <end position="136"/>
    </location>
</feature>
<proteinExistence type="predicted"/>
<feature type="transmembrane region" description="Helical" evidence="6">
    <location>
        <begin position="307"/>
        <end position="327"/>
    </location>
</feature>
<dbReference type="SUPFAM" id="SSF103473">
    <property type="entry name" value="MFS general substrate transporter"/>
    <property type="match status" value="1"/>
</dbReference>
<dbReference type="GO" id="GO:0022857">
    <property type="term" value="F:transmembrane transporter activity"/>
    <property type="evidence" value="ECO:0007669"/>
    <property type="project" value="InterPro"/>
</dbReference>
<evidence type="ECO:0000256" key="5">
    <source>
        <dbReference type="ARBA" id="ARBA00023136"/>
    </source>
</evidence>
<accession>A0A238YVT6</accession>
<dbReference type="CDD" id="cd06173">
    <property type="entry name" value="MFS_MefA_like"/>
    <property type="match status" value="1"/>
</dbReference>
<dbReference type="Proteomes" id="UP000198417">
    <property type="component" value="Unassembled WGS sequence"/>
</dbReference>
<keyword evidence="5 6" id="KW-0472">Membrane</keyword>
<gene>
    <name evidence="7" type="ORF">SAMN06265370_12054</name>
</gene>
<dbReference type="InterPro" id="IPR011701">
    <property type="entry name" value="MFS"/>
</dbReference>
<keyword evidence="2" id="KW-1003">Cell membrane</keyword>
<evidence type="ECO:0000256" key="1">
    <source>
        <dbReference type="ARBA" id="ARBA00004651"/>
    </source>
</evidence>
<sequence length="433" mass="46545">MAGQQISVPTTSPSAFKRFLVSTGLCSVADGVTLIAWVWLAANLTRDPILVALVPAALKWPLFLLALPSGIVADRYDRLHIIRMMDAGRALVLTALIGLIAVQDLPSSPPAEGLANPGVYIALLVAATLIGSAEVFRSTAARSFLPQIIDEPSLEGANGKLSGAELVGHTMIGPALGAFLIHADSVLPFLFNAVAYAYAMYNLRSVETRRVARATQVAPWQQELHEAWRFLISMPNLVYLAAISAFWAFFIEMTMVALVLHSRENLGASAETYGLIIAGSAVGGIAGAVWGPALVRRFGGARMAQVCVAFSALFTLLCALSGTAFWLMVMLAALQFCFLIWNIVSIAYRQRVIPLGLMGRVNSIYNLFGWLLAPIGIAMAGVISSQAQHYVPRETALVLPFFVASTGCLVIAILFWPSLWRIFSTQSVAGRHS</sequence>
<feature type="transmembrane region" description="Helical" evidence="6">
    <location>
        <begin position="364"/>
        <end position="384"/>
    </location>
</feature>
<dbReference type="Pfam" id="PF07690">
    <property type="entry name" value="MFS_1"/>
    <property type="match status" value="1"/>
</dbReference>
<dbReference type="Gene3D" id="1.20.1250.20">
    <property type="entry name" value="MFS general substrate transporter like domains"/>
    <property type="match status" value="1"/>
</dbReference>
<feature type="transmembrane region" description="Helical" evidence="6">
    <location>
        <begin position="272"/>
        <end position="295"/>
    </location>
</feature>
<name>A0A238YVT6_9RHOB</name>
<dbReference type="GO" id="GO:0005886">
    <property type="term" value="C:plasma membrane"/>
    <property type="evidence" value="ECO:0007669"/>
    <property type="project" value="UniProtKB-SubCell"/>
</dbReference>
<protein>
    <submittedName>
        <fullName evidence="7">Major Facilitator Superfamily protein</fullName>
    </submittedName>
</protein>